<keyword evidence="2" id="KW-1185">Reference proteome</keyword>
<comment type="caution">
    <text evidence="1">The sequence shown here is derived from an EMBL/GenBank/DDBJ whole genome shotgun (WGS) entry which is preliminary data.</text>
</comment>
<accession>A0ACB7SF16</accession>
<protein>
    <submittedName>
        <fullName evidence="1">Uncharacterized protein</fullName>
    </submittedName>
</protein>
<dbReference type="EMBL" id="CM023484">
    <property type="protein sequence ID" value="KAH6931747.1"/>
    <property type="molecule type" value="Genomic_DNA"/>
</dbReference>
<dbReference type="Proteomes" id="UP000821845">
    <property type="component" value="Chromosome 4"/>
</dbReference>
<sequence length="91" mass="10058">MGATYTFILALTLCSIISAASEDEPICESSECPYPEGCEDPLKVEPCKALTPRFFYNVTVRKCQPFNWGGCCANCNNFESAKDCKKKCRGL</sequence>
<gene>
    <name evidence="1" type="ORF">HPB50_000234</name>
</gene>
<organism evidence="1 2">
    <name type="scientific">Hyalomma asiaticum</name>
    <name type="common">Tick</name>
    <dbReference type="NCBI Taxonomy" id="266040"/>
    <lineage>
        <taxon>Eukaryota</taxon>
        <taxon>Metazoa</taxon>
        <taxon>Ecdysozoa</taxon>
        <taxon>Arthropoda</taxon>
        <taxon>Chelicerata</taxon>
        <taxon>Arachnida</taxon>
        <taxon>Acari</taxon>
        <taxon>Parasitiformes</taxon>
        <taxon>Ixodida</taxon>
        <taxon>Ixodoidea</taxon>
        <taxon>Ixodidae</taxon>
        <taxon>Hyalomminae</taxon>
        <taxon>Hyalomma</taxon>
    </lineage>
</organism>
<evidence type="ECO:0000313" key="1">
    <source>
        <dbReference type="EMBL" id="KAH6931747.1"/>
    </source>
</evidence>
<evidence type="ECO:0000313" key="2">
    <source>
        <dbReference type="Proteomes" id="UP000821845"/>
    </source>
</evidence>
<name>A0ACB7SF16_HYAAI</name>
<proteinExistence type="predicted"/>
<reference evidence="1" key="1">
    <citation type="submission" date="2020-05" db="EMBL/GenBank/DDBJ databases">
        <title>Large-scale comparative analyses of tick genomes elucidate their genetic diversity and vector capacities.</title>
        <authorList>
            <person name="Jia N."/>
            <person name="Wang J."/>
            <person name="Shi W."/>
            <person name="Du L."/>
            <person name="Sun Y."/>
            <person name="Zhan W."/>
            <person name="Jiang J."/>
            <person name="Wang Q."/>
            <person name="Zhang B."/>
            <person name="Ji P."/>
            <person name="Sakyi L.B."/>
            <person name="Cui X."/>
            <person name="Yuan T."/>
            <person name="Jiang B."/>
            <person name="Yang W."/>
            <person name="Lam T.T.-Y."/>
            <person name="Chang Q."/>
            <person name="Ding S."/>
            <person name="Wang X."/>
            <person name="Zhu J."/>
            <person name="Ruan X."/>
            <person name="Zhao L."/>
            <person name="Wei J."/>
            <person name="Que T."/>
            <person name="Du C."/>
            <person name="Cheng J."/>
            <person name="Dai P."/>
            <person name="Han X."/>
            <person name="Huang E."/>
            <person name="Gao Y."/>
            <person name="Liu J."/>
            <person name="Shao H."/>
            <person name="Ye R."/>
            <person name="Li L."/>
            <person name="Wei W."/>
            <person name="Wang X."/>
            <person name="Wang C."/>
            <person name="Yang T."/>
            <person name="Huo Q."/>
            <person name="Li W."/>
            <person name="Guo W."/>
            <person name="Chen H."/>
            <person name="Zhou L."/>
            <person name="Ni X."/>
            <person name="Tian J."/>
            <person name="Zhou Y."/>
            <person name="Sheng Y."/>
            <person name="Liu T."/>
            <person name="Pan Y."/>
            <person name="Xia L."/>
            <person name="Li J."/>
            <person name="Zhao F."/>
            <person name="Cao W."/>
        </authorList>
    </citation>
    <scope>NUCLEOTIDE SEQUENCE</scope>
    <source>
        <strain evidence="1">Hyas-2018</strain>
    </source>
</reference>